<evidence type="ECO:0000256" key="4">
    <source>
        <dbReference type="ARBA" id="ARBA00022679"/>
    </source>
</evidence>
<protein>
    <recommendedName>
        <fullName evidence="2">Cap-specific mRNA (nucleoside-2'-O-)-methyltransferase 2</fullName>
        <ecNumber evidence="1">2.1.1.296</ecNumber>
    </recommendedName>
</protein>
<dbReference type="GO" id="GO:0006370">
    <property type="term" value="P:7-methylguanosine mRNA capping"/>
    <property type="evidence" value="ECO:0007669"/>
    <property type="project" value="TreeGrafter"/>
</dbReference>
<gene>
    <name evidence="9" type="ORF">DSTB1V02_LOCUS6484</name>
</gene>
<dbReference type="EMBL" id="LR900710">
    <property type="protein sequence ID" value="CAD7246636.1"/>
    <property type="molecule type" value="Genomic_DNA"/>
</dbReference>
<keyword evidence="5 7" id="KW-0949">S-adenosyl-L-methionine</keyword>
<dbReference type="Gene3D" id="3.40.50.12760">
    <property type="match status" value="1"/>
</dbReference>
<dbReference type="GO" id="GO:0004483">
    <property type="term" value="F:methyltransferase cap1 activity"/>
    <property type="evidence" value="ECO:0007669"/>
    <property type="project" value="UniProtKB-ARBA"/>
</dbReference>
<dbReference type="GO" id="GO:0005737">
    <property type="term" value="C:cytoplasm"/>
    <property type="evidence" value="ECO:0007669"/>
    <property type="project" value="TreeGrafter"/>
</dbReference>
<dbReference type="InterPro" id="IPR025807">
    <property type="entry name" value="Adrift-typ_MeTrfase"/>
</dbReference>
<feature type="binding site" evidence="7">
    <location>
        <position position="112"/>
    </location>
    <ligand>
        <name>S-adenosyl-L-methionine</name>
        <dbReference type="ChEBI" id="CHEBI:59789"/>
    </ligand>
</feature>
<dbReference type="GO" id="GO:0032259">
    <property type="term" value="P:methylation"/>
    <property type="evidence" value="ECO:0007669"/>
    <property type="project" value="UniProtKB-KW"/>
</dbReference>
<sequence>MQEFESLKQGLNEVKSHLNCFDINEWDSHTQKTNRAGAIPSTIRRLYKPELCTQAWAKFHEILSVFPDLIQLSESENQVWKSMHLCEAPGAFIAALNHHLVMRGALRDPELWHWRANTLNPYYEGHSRNDMIPTDTLIAPTISHWCFGADSTGDITSLANIKAIVKADVGKVDLVTADGSVNIQNNPGEQETMVALIHIGEVITALQLLKPGGSLIVKLFTFFEAHTISLLYLLHHCFQKMTAFKPFTSKPGNSEVYFILQCFHPISNLQSHLNILQKGLACSQRNLSFHKQEIPQSFLDEVMKAAVYFKSCQEAAITENISLFECKDKETLYQYIAEEAQETAQHFLEMYPLKRIPESARLSHQSRAHQDRSPRFLFCGSYEERVGQKSLEDRKAQLKSCIMEFRQSLQSTWRDFPVLHPMPSGFHFDQDLVWLLDQVMREHGRPIPAVRSSVFFDNNILEKSKEIYHLMGEVQDLGFIRETLQELNDLNENVKDEGSNDMQDPDSECHAILINLKTEMRLNEEARKTILLDLLITVLSDEESLNQLSDTDRPSPLRVQGMHLLHRFNMSLLLLLAAVFNTVSFMWDCQIQFEMLRVDKKVISGTLVPFLEDLLNDLERGHRSDPPVSILSLFPIDTLTQDQKICSYIPAFNGRILWEFLCAHIHHTSGTQDAQSQQDLNLPF</sequence>
<dbReference type="SUPFAM" id="SSF53335">
    <property type="entry name" value="S-adenosyl-L-methionine-dependent methyltransferases"/>
    <property type="match status" value="1"/>
</dbReference>
<evidence type="ECO:0000259" key="8">
    <source>
        <dbReference type="PROSITE" id="PS51614"/>
    </source>
</evidence>
<dbReference type="Proteomes" id="UP000677054">
    <property type="component" value="Unassembled WGS sequence"/>
</dbReference>
<feature type="binding site" evidence="7">
    <location>
        <position position="90"/>
    </location>
    <ligand>
        <name>S-adenosyl-L-methionine</name>
        <dbReference type="ChEBI" id="CHEBI:59789"/>
    </ligand>
</feature>
<dbReference type="GO" id="GO:0120550">
    <property type="term" value="F:methyltransferase cap2 activity"/>
    <property type="evidence" value="ECO:0007669"/>
    <property type="project" value="UniProtKB-EC"/>
</dbReference>
<evidence type="ECO:0000256" key="5">
    <source>
        <dbReference type="ARBA" id="ARBA00022691"/>
    </source>
</evidence>
<dbReference type="PANTHER" id="PTHR16121">
    <property type="entry name" value="CAP-SPECIFIC MRNA (NUCLEOSIDE-2'-O-)-METHYLTRANSFERASE 1-RELATED"/>
    <property type="match status" value="1"/>
</dbReference>
<evidence type="ECO:0000256" key="2">
    <source>
        <dbReference type="ARBA" id="ARBA00021134"/>
    </source>
</evidence>
<feature type="binding site" evidence="7">
    <location>
        <position position="178"/>
    </location>
    <ligand>
        <name>S-adenosyl-L-methionine</name>
        <dbReference type="ChEBI" id="CHEBI:59789"/>
    </ligand>
</feature>
<reference evidence="9" key="1">
    <citation type="submission" date="2020-11" db="EMBL/GenBank/DDBJ databases">
        <authorList>
            <person name="Tran Van P."/>
        </authorList>
    </citation>
    <scope>NUCLEOTIDE SEQUENCE</scope>
</reference>
<evidence type="ECO:0000256" key="6">
    <source>
        <dbReference type="ARBA" id="ARBA00049477"/>
    </source>
</evidence>
<accession>A0A7R9A541</accession>
<dbReference type="EMBL" id="CAJPEV010001193">
    <property type="protein sequence ID" value="CAG0891281.1"/>
    <property type="molecule type" value="Genomic_DNA"/>
</dbReference>
<keyword evidence="10" id="KW-1185">Reference proteome</keyword>
<dbReference type="GO" id="GO:0005634">
    <property type="term" value="C:nucleus"/>
    <property type="evidence" value="ECO:0007669"/>
    <property type="project" value="TreeGrafter"/>
</dbReference>
<dbReference type="InterPro" id="IPR050851">
    <property type="entry name" value="mRNA_Cap_2O-Ribose_MeTrfase"/>
</dbReference>
<keyword evidence="4 7" id="KW-0808">Transferase</keyword>
<evidence type="ECO:0000256" key="3">
    <source>
        <dbReference type="ARBA" id="ARBA00022603"/>
    </source>
</evidence>
<dbReference type="PANTHER" id="PTHR16121:SF2">
    <property type="entry name" value="CAP-SPECIFIC MRNA (NUCLEOSIDE-2'-O-)-METHYLTRANSFERASE 2"/>
    <property type="match status" value="1"/>
</dbReference>
<dbReference type="InterPro" id="IPR029063">
    <property type="entry name" value="SAM-dependent_MTases_sf"/>
</dbReference>
<evidence type="ECO:0000313" key="9">
    <source>
        <dbReference type="EMBL" id="CAD7246636.1"/>
    </source>
</evidence>
<name>A0A7R9A541_9CRUS</name>
<dbReference type="Pfam" id="PF01728">
    <property type="entry name" value="FtsJ"/>
    <property type="match status" value="1"/>
</dbReference>
<feature type="domain" description="Adrift-type SAM-dependent 2'-O-MTase" evidence="8">
    <location>
        <begin position="50"/>
        <end position="265"/>
    </location>
</feature>
<dbReference type="PROSITE" id="PS51614">
    <property type="entry name" value="SAM_MT_ADRIFT"/>
    <property type="match status" value="1"/>
</dbReference>
<evidence type="ECO:0000313" key="10">
    <source>
        <dbReference type="Proteomes" id="UP000677054"/>
    </source>
</evidence>
<feature type="active site" description="Proton acceptor" evidence="7">
    <location>
        <position position="218"/>
    </location>
</feature>
<dbReference type="InterPro" id="IPR002877">
    <property type="entry name" value="RNA_MeTrfase_FtsJ_dom"/>
</dbReference>
<evidence type="ECO:0000256" key="1">
    <source>
        <dbReference type="ARBA" id="ARBA00012770"/>
    </source>
</evidence>
<keyword evidence="3 7" id="KW-0489">Methyltransferase</keyword>
<dbReference type="OrthoDB" id="429597at2759"/>
<evidence type="ECO:0000256" key="7">
    <source>
        <dbReference type="PROSITE-ProRule" id="PRU00946"/>
    </source>
</evidence>
<comment type="catalytic activity">
    <reaction evidence="6">
        <text>a 5'-end (N(7)-methyl 5'-triphosphoguanosine)-(2'-O-methyl-ribonucleoside)-(ribonucleotide) in mRNA + S-adenosyl-L-methionine = a 5'-end (N(7)-methyl 5'-triphosphoguanosine)-(2'-O-methyl-ribonucleoside)-(2'-O-methyl-ribonucleotide) in mRNA + S-adenosyl-L-homocysteine + H(+)</text>
        <dbReference type="Rhea" id="RHEA:67024"/>
        <dbReference type="Rhea" id="RHEA-COMP:17169"/>
        <dbReference type="Rhea" id="RHEA-COMP:17170"/>
        <dbReference type="ChEBI" id="CHEBI:15378"/>
        <dbReference type="ChEBI" id="CHEBI:57856"/>
        <dbReference type="ChEBI" id="CHEBI:59789"/>
        <dbReference type="ChEBI" id="CHEBI:167612"/>
        <dbReference type="ChEBI" id="CHEBI:167614"/>
        <dbReference type="EC" id="2.1.1.296"/>
    </reaction>
</comment>
<proteinExistence type="predicted"/>
<organism evidence="9">
    <name type="scientific">Darwinula stevensoni</name>
    <dbReference type="NCBI Taxonomy" id="69355"/>
    <lineage>
        <taxon>Eukaryota</taxon>
        <taxon>Metazoa</taxon>
        <taxon>Ecdysozoa</taxon>
        <taxon>Arthropoda</taxon>
        <taxon>Crustacea</taxon>
        <taxon>Oligostraca</taxon>
        <taxon>Ostracoda</taxon>
        <taxon>Podocopa</taxon>
        <taxon>Podocopida</taxon>
        <taxon>Darwinulocopina</taxon>
        <taxon>Darwinuloidea</taxon>
        <taxon>Darwinulidae</taxon>
        <taxon>Darwinula</taxon>
    </lineage>
</organism>
<dbReference type="AlphaFoldDB" id="A0A7R9A541"/>
<dbReference type="EC" id="2.1.1.296" evidence="1"/>